<keyword evidence="1" id="KW-0812">Transmembrane</keyword>
<evidence type="ECO:0000313" key="3">
    <source>
        <dbReference type="Proteomes" id="UP001597478"/>
    </source>
</evidence>
<dbReference type="EMBL" id="JBHUOF010000012">
    <property type="protein sequence ID" value="MFD2799784.1"/>
    <property type="molecule type" value="Genomic_DNA"/>
</dbReference>
<keyword evidence="1" id="KW-0472">Membrane</keyword>
<protein>
    <submittedName>
        <fullName evidence="2">Uncharacterized protein</fullName>
    </submittedName>
</protein>
<evidence type="ECO:0000256" key="1">
    <source>
        <dbReference type="SAM" id="Phobius"/>
    </source>
</evidence>
<feature type="transmembrane region" description="Helical" evidence="1">
    <location>
        <begin position="18"/>
        <end position="40"/>
    </location>
</feature>
<sequence>MTVQHDEQRPQRARGRGWLLSLAAILTWEAVLMLVLLAIGGLPDPDTLYYDVGPKLIAIVVTGTPLTYLVSWRRPRSFPQVALAALPVFLLCLALLLQQP</sequence>
<name>A0ABW5W9D3_9PSEU</name>
<dbReference type="Proteomes" id="UP001597478">
    <property type="component" value="Unassembled WGS sequence"/>
</dbReference>
<proteinExistence type="predicted"/>
<accession>A0ABW5W9D3</accession>
<keyword evidence="3" id="KW-1185">Reference proteome</keyword>
<keyword evidence="1" id="KW-1133">Transmembrane helix</keyword>
<dbReference type="RefSeq" id="WP_377391892.1">
    <property type="nucleotide sequence ID" value="NZ_JBHSAN010000027.1"/>
</dbReference>
<comment type="caution">
    <text evidence="2">The sequence shown here is derived from an EMBL/GenBank/DDBJ whole genome shotgun (WGS) entry which is preliminary data.</text>
</comment>
<organism evidence="2 3">
    <name type="scientific">Prauserella oleivorans</name>
    <dbReference type="NCBI Taxonomy" id="1478153"/>
    <lineage>
        <taxon>Bacteria</taxon>
        <taxon>Bacillati</taxon>
        <taxon>Actinomycetota</taxon>
        <taxon>Actinomycetes</taxon>
        <taxon>Pseudonocardiales</taxon>
        <taxon>Pseudonocardiaceae</taxon>
        <taxon>Prauserella</taxon>
    </lineage>
</organism>
<feature type="transmembrane region" description="Helical" evidence="1">
    <location>
        <begin position="78"/>
        <end position="97"/>
    </location>
</feature>
<evidence type="ECO:0000313" key="2">
    <source>
        <dbReference type="EMBL" id="MFD2799784.1"/>
    </source>
</evidence>
<gene>
    <name evidence="2" type="ORF">ACFS2C_10310</name>
</gene>
<feature type="transmembrane region" description="Helical" evidence="1">
    <location>
        <begin position="52"/>
        <end position="71"/>
    </location>
</feature>
<reference evidence="3" key="1">
    <citation type="journal article" date="2019" name="Int. J. Syst. Evol. Microbiol.">
        <title>The Global Catalogue of Microorganisms (GCM) 10K type strain sequencing project: providing services to taxonomists for standard genome sequencing and annotation.</title>
        <authorList>
            <consortium name="The Broad Institute Genomics Platform"/>
            <consortium name="The Broad Institute Genome Sequencing Center for Infectious Disease"/>
            <person name="Wu L."/>
            <person name="Ma J."/>
        </authorList>
    </citation>
    <scope>NUCLEOTIDE SEQUENCE [LARGE SCALE GENOMIC DNA]</scope>
    <source>
        <strain evidence="3">IBRC-M 10906</strain>
    </source>
</reference>